<evidence type="ECO:0000256" key="3">
    <source>
        <dbReference type="ARBA" id="ARBA00022989"/>
    </source>
</evidence>
<organism evidence="9 10">
    <name type="scientific">Lineolata rhizophorae</name>
    <dbReference type="NCBI Taxonomy" id="578093"/>
    <lineage>
        <taxon>Eukaryota</taxon>
        <taxon>Fungi</taxon>
        <taxon>Dikarya</taxon>
        <taxon>Ascomycota</taxon>
        <taxon>Pezizomycotina</taxon>
        <taxon>Dothideomycetes</taxon>
        <taxon>Dothideomycetes incertae sedis</taxon>
        <taxon>Lineolatales</taxon>
        <taxon>Lineolataceae</taxon>
        <taxon>Lineolata</taxon>
    </lineage>
</organism>
<reference evidence="9" key="1">
    <citation type="journal article" date="2020" name="Stud. Mycol.">
        <title>101 Dothideomycetes genomes: a test case for predicting lifestyles and emergence of pathogens.</title>
        <authorList>
            <person name="Haridas S."/>
            <person name="Albert R."/>
            <person name="Binder M."/>
            <person name="Bloem J."/>
            <person name="Labutti K."/>
            <person name="Salamov A."/>
            <person name="Andreopoulos B."/>
            <person name="Baker S."/>
            <person name="Barry K."/>
            <person name="Bills G."/>
            <person name="Bluhm B."/>
            <person name="Cannon C."/>
            <person name="Castanera R."/>
            <person name="Culley D."/>
            <person name="Daum C."/>
            <person name="Ezra D."/>
            <person name="Gonzalez J."/>
            <person name="Henrissat B."/>
            <person name="Kuo A."/>
            <person name="Liang C."/>
            <person name="Lipzen A."/>
            <person name="Lutzoni F."/>
            <person name="Magnuson J."/>
            <person name="Mondo S."/>
            <person name="Nolan M."/>
            <person name="Ohm R."/>
            <person name="Pangilinan J."/>
            <person name="Park H.-J."/>
            <person name="Ramirez L."/>
            <person name="Alfaro M."/>
            <person name="Sun H."/>
            <person name="Tritt A."/>
            <person name="Yoshinaga Y."/>
            <person name="Zwiers L.-H."/>
            <person name="Turgeon B."/>
            <person name="Goodwin S."/>
            <person name="Spatafora J."/>
            <person name="Crous P."/>
            <person name="Grigoriev I."/>
        </authorList>
    </citation>
    <scope>NUCLEOTIDE SEQUENCE</scope>
    <source>
        <strain evidence="9">ATCC 16933</strain>
    </source>
</reference>
<keyword evidence="5 8" id="KW-0472">Membrane</keyword>
<name>A0A6A6NYG5_9PEZI</name>
<keyword evidence="6" id="KW-0012">Acyltransferase</keyword>
<feature type="region of interest" description="Disordered" evidence="7">
    <location>
        <begin position="339"/>
        <end position="385"/>
    </location>
</feature>
<evidence type="ECO:0000256" key="4">
    <source>
        <dbReference type="ARBA" id="ARBA00023098"/>
    </source>
</evidence>
<evidence type="ECO:0000313" key="10">
    <source>
        <dbReference type="Proteomes" id="UP000799766"/>
    </source>
</evidence>
<evidence type="ECO:0000256" key="6">
    <source>
        <dbReference type="ARBA" id="ARBA00023315"/>
    </source>
</evidence>
<keyword evidence="10" id="KW-1185">Reference proteome</keyword>
<feature type="compositionally biased region" description="Gly residues" evidence="7">
    <location>
        <begin position="361"/>
        <end position="371"/>
    </location>
</feature>
<dbReference type="Proteomes" id="UP000799766">
    <property type="component" value="Unassembled WGS sequence"/>
</dbReference>
<gene>
    <name evidence="9" type="ORF">BDY21DRAFT_372650</name>
</gene>
<evidence type="ECO:0000256" key="2">
    <source>
        <dbReference type="ARBA" id="ARBA00022692"/>
    </source>
</evidence>
<evidence type="ECO:0000256" key="7">
    <source>
        <dbReference type="SAM" id="MobiDB-lite"/>
    </source>
</evidence>
<dbReference type="PANTHER" id="PTHR23063">
    <property type="entry name" value="PHOSPHOLIPID ACYLTRANSFERASE"/>
    <property type="match status" value="1"/>
</dbReference>
<keyword evidence="3 8" id="KW-1133">Transmembrane helix</keyword>
<dbReference type="GO" id="GO:0016746">
    <property type="term" value="F:acyltransferase activity"/>
    <property type="evidence" value="ECO:0007669"/>
    <property type="project" value="UniProtKB-KW"/>
</dbReference>
<evidence type="ECO:0000256" key="5">
    <source>
        <dbReference type="ARBA" id="ARBA00023136"/>
    </source>
</evidence>
<dbReference type="PANTHER" id="PTHR23063:SF60">
    <property type="entry name" value="LYSOPHOSPHATIDIC ACID:OLEOYL-COA ACYLTRANSFERASE 1"/>
    <property type="match status" value="1"/>
</dbReference>
<keyword evidence="4" id="KW-0443">Lipid metabolism</keyword>
<evidence type="ECO:0000256" key="8">
    <source>
        <dbReference type="SAM" id="Phobius"/>
    </source>
</evidence>
<feature type="compositionally biased region" description="Low complexity" evidence="7">
    <location>
        <begin position="270"/>
        <end position="281"/>
    </location>
</feature>
<feature type="region of interest" description="Disordered" evidence="7">
    <location>
        <begin position="270"/>
        <end position="297"/>
    </location>
</feature>
<evidence type="ECO:0008006" key="11">
    <source>
        <dbReference type="Google" id="ProtNLM"/>
    </source>
</evidence>
<accession>A0A6A6NYG5</accession>
<evidence type="ECO:0000256" key="1">
    <source>
        <dbReference type="ARBA" id="ARBA00022679"/>
    </source>
</evidence>
<sequence>MEKYSQFRDRGSGIAPFFPVPTQPSGLRLPLHVFLFCVRVPLVFAGLLFYVLVLTWLPIGNLLKKATLWFVLGVPGIWWVDLQLDGVRRGSLSRQPAHRLPSAGTIIASSFTSPLDALYLTAIFDPLLTASYPSTPQIEVLSLPRALLRALSPPLLAPPPGTKLTDLAALLRAHPDRAVVVFPECTTTNGRAILPFSPSLTRAPPGVKIFPVSLRYSPPDITTPVPATYADFLWNLCSKPTHCIRVRIAAAVLNDAAGASAGAGVDWAAAPTATGTPRPAASPKQRPVAGSPSQPQKNSYVTNYFDSLGLGFGAAATAASTATTTTTAQKHSITSTGLAAAAAAGPESERLSSADTLIGSEDGGAGGGGAAGEDSAALPPPESQKVLDRVAEDLARLGRVKRVALGVRDKIEFVRRWRRGK</sequence>
<evidence type="ECO:0000313" key="9">
    <source>
        <dbReference type="EMBL" id="KAF2456584.1"/>
    </source>
</evidence>
<dbReference type="EMBL" id="MU001683">
    <property type="protein sequence ID" value="KAF2456584.1"/>
    <property type="molecule type" value="Genomic_DNA"/>
</dbReference>
<dbReference type="GO" id="GO:0006629">
    <property type="term" value="P:lipid metabolic process"/>
    <property type="evidence" value="ECO:0007669"/>
    <property type="project" value="UniProtKB-KW"/>
</dbReference>
<keyword evidence="2 8" id="KW-0812">Transmembrane</keyword>
<feature type="transmembrane region" description="Helical" evidence="8">
    <location>
        <begin position="33"/>
        <end position="54"/>
    </location>
</feature>
<dbReference type="OrthoDB" id="272512at2759"/>
<keyword evidence="1" id="KW-0808">Transferase</keyword>
<protein>
    <recommendedName>
        <fullName evidence="11">Phospholipid/glycerol acyltransferase domain-containing protein</fullName>
    </recommendedName>
</protein>
<dbReference type="AlphaFoldDB" id="A0A6A6NYG5"/>
<proteinExistence type="predicted"/>